<comment type="caution">
    <text evidence="2">The sequence shown here is derived from an EMBL/GenBank/DDBJ whole genome shotgun (WGS) entry which is preliminary data.</text>
</comment>
<name>A0AA44DBK4_STRE0</name>
<feature type="domain" description="Reverse transcriptase" evidence="1">
    <location>
        <begin position="46"/>
        <end position="286"/>
    </location>
</feature>
<dbReference type="SUPFAM" id="SSF56672">
    <property type="entry name" value="DNA/RNA polymerases"/>
    <property type="match status" value="1"/>
</dbReference>
<reference evidence="2 3" key="1">
    <citation type="submission" date="2020-04" db="EMBL/GenBank/DDBJ databases">
        <title>MicrobeNet Type strains.</title>
        <authorList>
            <person name="Nicholson A.C."/>
        </authorList>
    </citation>
    <scope>NUCLEOTIDE SEQUENCE [LARGE SCALE GENOMIC DNA]</scope>
    <source>
        <strain evidence="2 3">DSM 40738</strain>
    </source>
</reference>
<dbReference type="PROSITE" id="PS50878">
    <property type="entry name" value="RT_POL"/>
    <property type="match status" value="1"/>
</dbReference>
<keyword evidence="2" id="KW-0808">Transferase</keyword>
<dbReference type="AlphaFoldDB" id="A0AA44DBK4"/>
<dbReference type="InterPro" id="IPR043502">
    <property type="entry name" value="DNA/RNA_pol_sf"/>
</dbReference>
<keyword evidence="2" id="KW-0695">RNA-directed DNA polymerase</keyword>
<protein>
    <submittedName>
        <fullName evidence="2">RNA-directed DNA polymerase</fullName>
    </submittedName>
</protein>
<dbReference type="CDD" id="cd01646">
    <property type="entry name" value="RT_Bac_retron_I"/>
    <property type="match status" value="1"/>
</dbReference>
<gene>
    <name evidence="2" type="ORF">HGA06_03365</name>
</gene>
<dbReference type="Proteomes" id="UP000570003">
    <property type="component" value="Unassembled WGS sequence"/>
</dbReference>
<evidence type="ECO:0000313" key="3">
    <source>
        <dbReference type="Proteomes" id="UP000570003"/>
    </source>
</evidence>
<evidence type="ECO:0000313" key="2">
    <source>
        <dbReference type="EMBL" id="NKY13241.1"/>
    </source>
</evidence>
<dbReference type="EMBL" id="JAAXOU010000018">
    <property type="protein sequence ID" value="NKY13241.1"/>
    <property type="molecule type" value="Genomic_DNA"/>
</dbReference>
<dbReference type="GO" id="GO:0003964">
    <property type="term" value="F:RNA-directed DNA polymerase activity"/>
    <property type="evidence" value="ECO:0007669"/>
    <property type="project" value="UniProtKB-KW"/>
</dbReference>
<dbReference type="PANTHER" id="PTHR34047:SF8">
    <property type="entry name" value="PROTEIN YKFC"/>
    <property type="match status" value="1"/>
</dbReference>
<keyword evidence="2" id="KW-0548">Nucleotidyltransferase</keyword>
<evidence type="ECO:0000259" key="1">
    <source>
        <dbReference type="PROSITE" id="PS50878"/>
    </source>
</evidence>
<dbReference type="InterPro" id="IPR051083">
    <property type="entry name" value="GrpII_Intron_Splice-Mob/Def"/>
</dbReference>
<keyword evidence="3" id="KW-1185">Reference proteome</keyword>
<accession>A0AA44DBK4</accession>
<organism evidence="2 3">
    <name type="scientific">Streptomyces somaliensis (strain ATCC 33201 / DSM 40738 / JCM 12659 / KCTC 9044 / NCTC 11332 / NRRL B-12077 / IP 733)</name>
    <dbReference type="NCBI Taxonomy" id="1134445"/>
    <lineage>
        <taxon>Bacteria</taxon>
        <taxon>Bacillati</taxon>
        <taxon>Actinomycetota</taxon>
        <taxon>Actinomycetes</taxon>
        <taxon>Kitasatosporales</taxon>
        <taxon>Streptomycetaceae</taxon>
        <taxon>Streptomyces</taxon>
    </lineage>
</organism>
<dbReference type="Pfam" id="PF00078">
    <property type="entry name" value="RVT_1"/>
    <property type="match status" value="1"/>
</dbReference>
<sequence>MSAVTLKRELNVAKRLLLRSQAASELPDIIAHADLHHQWAEIRDTIDAELQSGKCGPLNTEILEYPKGAIDVRPLSRFSVRDHLVYDALVYRIASKIDSNISQNVYSYRWRSKVSELGFPVTSWLRMRMHSIRVIKRDSSLRIAATDVSSFYEHVDIDTLNDDLYAVTPDVWTLKRLGNFLSNFQDINHAWGLPQGSDASGILANLYLAPVDEYLSKNGLRFVRYSDDMMIFHSDWNALRDALAGVNRILRSRRLSSSGSKTRIWEPEQAKKLLDDTYKTALAYNIDIAAPGSKEELRRYFNDTIDRDSLDMRDLKFALNRFRRSRDNYAVQWCLENLRFVANLAREIFNYFESLYESSLYIAKGLCDFMEEEDSRSYPYLEQRIIRYFITVGIRDDVMLERAWSILQDRNRVRFPREFAARYIGNHASLSESQLLLHKFEEEPDGDMRRALLVALYDANYCSPRLLKRVEGAFPELRWICAYLLDSPQLPLTGKAVSWR</sequence>
<dbReference type="InterPro" id="IPR000477">
    <property type="entry name" value="RT_dom"/>
</dbReference>
<dbReference type="PANTHER" id="PTHR34047">
    <property type="entry name" value="NUCLEAR INTRON MATURASE 1, MITOCHONDRIAL-RELATED"/>
    <property type="match status" value="1"/>
</dbReference>
<proteinExistence type="predicted"/>
<dbReference type="RefSeq" id="WP_168437513.1">
    <property type="nucleotide sequence ID" value="NZ_JAAXOU010000018.1"/>
</dbReference>